<protein>
    <recommendedName>
        <fullName evidence="3">F-box domain-containing protein</fullName>
    </recommendedName>
</protein>
<dbReference type="Proteomes" id="UP001446871">
    <property type="component" value="Unassembled WGS sequence"/>
</dbReference>
<accession>A0ABR1TI34</accession>
<gene>
    <name evidence="1" type="ORF">PG996_014354</name>
</gene>
<sequence length="578" mass="65695">MKLPLELWYEVLRILTTSSSKACCWDFDDQVMLRTLRGLSQSCRDLHTLCAPWWYRKARASTRRASDPFNCLLINAASHGNVEVLRQAIEAGFAPSELQKAIFSFGLDPTKGLRPLHNRTPLSAKREGTLVNIAILGEAAPHQKVTFLKWLFNLNVPFGDWYTGMTGSPCLLEIAAGVGELEVIKYLEDILPTQPLFIHDPESLFGVALEYKAPNDTLEYLMRRLGSPNDAMRQGWFQVAIENQSSKCLEFLMAHEKFLGASGENATREILGMALDTTLHRNKICNGSIEILIRVLRWSVGKLPDAKERYIQYPIWNFTNALRFGRPRKRRMLAYVIKKLTQDYRVTWTNTSEGGDEPWCFAFLVDCICRQGCLGDAWLKFFKLLYHQTPHQVCHAPESRYGGSNDGAEALRLVVDLAFSDTFRRTGGLCRCRRRILEFLLDRGEVDVNGGRGSALGTPLHTFCDNMFRMQSRGWFEGGPRPGIRFREVLPLLAFLAVKGCDVAAMDKDGRTANDWLVDGAQKKREEEGQEGWALYLESRPDLYHFTKRAILQWPMDDAAKEEWRIWVTGHATANKGC</sequence>
<evidence type="ECO:0008006" key="3">
    <source>
        <dbReference type="Google" id="ProtNLM"/>
    </source>
</evidence>
<comment type="caution">
    <text evidence="1">The sequence shown here is derived from an EMBL/GenBank/DDBJ whole genome shotgun (WGS) entry which is preliminary data.</text>
</comment>
<dbReference type="EMBL" id="JAQQWM010000009">
    <property type="protein sequence ID" value="KAK8046290.1"/>
    <property type="molecule type" value="Genomic_DNA"/>
</dbReference>
<organism evidence="1 2">
    <name type="scientific">Apiospora saccharicola</name>
    <dbReference type="NCBI Taxonomy" id="335842"/>
    <lineage>
        <taxon>Eukaryota</taxon>
        <taxon>Fungi</taxon>
        <taxon>Dikarya</taxon>
        <taxon>Ascomycota</taxon>
        <taxon>Pezizomycotina</taxon>
        <taxon>Sordariomycetes</taxon>
        <taxon>Xylariomycetidae</taxon>
        <taxon>Amphisphaeriales</taxon>
        <taxon>Apiosporaceae</taxon>
        <taxon>Apiospora</taxon>
    </lineage>
</organism>
<evidence type="ECO:0000313" key="2">
    <source>
        <dbReference type="Proteomes" id="UP001446871"/>
    </source>
</evidence>
<evidence type="ECO:0000313" key="1">
    <source>
        <dbReference type="EMBL" id="KAK8046290.1"/>
    </source>
</evidence>
<keyword evidence="2" id="KW-1185">Reference proteome</keyword>
<name>A0ABR1TI34_9PEZI</name>
<proteinExistence type="predicted"/>
<reference evidence="1 2" key="1">
    <citation type="submission" date="2023-01" db="EMBL/GenBank/DDBJ databases">
        <title>Analysis of 21 Apiospora genomes using comparative genomics revels a genus with tremendous synthesis potential of carbohydrate active enzymes and secondary metabolites.</title>
        <authorList>
            <person name="Sorensen T."/>
        </authorList>
    </citation>
    <scope>NUCLEOTIDE SEQUENCE [LARGE SCALE GENOMIC DNA]</scope>
    <source>
        <strain evidence="1 2">CBS 83171</strain>
    </source>
</reference>